<feature type="transmembrane region" description="Helical" evidence="1">
    <location>
        <begin position="435"/>
        <end position="457"/>
    </location>
</feature>
<dbReference type="InterPro" id="IPR002921">
    <property type="entry name" value="Fungal_lipase-type"/>
</dbReference>
<proteinExistence type="predicted"/>
<dbReference type="Pfam" id="PF01764">
    <property type="entry name" value="Lipase_3"/>
    <property type="match status" value="1"/>
</dbReference>
<accession>A0ABN9T0X7</accession>
<feature type="domain" description="Fungal lipase-type" evidence="3">
    <location>
        <begin position="163"/>
        <end position="266"/>
    </location>
</feature>
<keyword evidence="1" id="KW-0472">Membrane</keyword>
<evidence type="ECO:0000313" key="4">
    <source>
        <dbReference type="EMBL" id="CAK0838586.1"/>
    </source>
</evidence>
<keyword evidence="2" id="KW-0732">Signal</keyword>
<dbReference type="EMBL" id="CAUYUJ010014233">
    <property type="protein sequence ID" value="CAK0838586.1"/>
    <property type="molecule type" value="Genomic_DNA"/>
</dbReference>
<keyword evidence="1" id="KW-0812">Transmembrane</keyword>
<dbReference type="InterPro" id="IPR029058">
    <property type="entry name" value="AB_hydrolase_fold"/>
</dbReference>
<sequence length="458" mass="49998">MVAASSIALALAGVLISLSVVSSIQKHIDWFPNTIWFHREERPPALVVDHLVSRMRLEIGQGPNASSRPSGATGGVSYAACGHLWHGLSVLDYSLLSLASYFDAADPSLPPLLESMFPPGHGLSGRLRPSGPPERPAVGRGESRLRWLEVEMRAPGLEKPVLVIAIRGTDPIRASDYVEDIRMWTEPVCISILSTIFPTVRAWPRQTAEAVIKGIHEMLDSLGLPDDKWSYTELVHRVRRIPREPYSQVVLTGHSLGGGTATVVAALTQLPVVGITPPGIYWSLAKHNYFFGRNGTDAPLGARRDAGISNWMHHQSLTLVVENDWVNGIFDDHGGLVQMMTCDRSEESLQLGCHMLEGTICHLLSSCGDVHGRFTACSHEFLTDMNDQGQSTSVRHLLEVLGEVLSEHQKPRLAALAAWIERPQLPDLGIPKGKVLLLLGFLVLLLAIGGATEELLLL</sequence>
<keyword evidence="1" id="KW-1133">Transmembrane helix</keyword>
<comment type="caution">
    <text evidence="4">The sequence shown here is derived from an EMBL/GenBank/DDBJ whole genome shotgun (WGS) entry which is preliminary data.</text>
</comment>
<evidence type="ECO:0000256" key="1">
    <source>
        <dbReference type="SAM" id="Phobius"/>
    </source>
</evidence>
<dbReference type="SUPFAM" id="SSF53474">
    <property type="entry name" value="alpha/beta-Hydrolases"/>
    <property type="match status" value="1"/>
</dbReference>
<gene>
    <name evidence="4" type="ORF">PCOR1329_LOCUS34504</name>
</gene>
<protein>
    <recommendedName>
        <fullName evidence="3">Fungal lipase-type domain-containing protein</fullName>
    </recommendedName>
</protein>
<reference evidence="4" key="1">
    <citation type="submission" date="2023-10" db="EMBL/GenBank/DDBJ databases">
        <authorList>
            <person name="Chen Y."/>
            <person name="Shah S."/>
            <person name="Dougan E. K."/>
            <person name="Thang M."/>
            <person name="Chan C."/>
        </authorList>
    </citation>
    <scope>NUCLEOTIDE SEQUENCE [LARGE SCALE GENOMIC DNA]</scope>
</reference>
<dbReference type="Gene3D" id="3.40.50.1820">
    <property type="entry name" value="alpha/beta hydrolase"/>
    <property type="match status" value="1"/>
</dbReference>
<dbReference type="Proteomes" id="UP001189429">
    <property type="component" value="Unassembled WGS sequence"/>
</dbReference>
<feature type="chain" id="PRO_5047161734" description="Fungal lipase-type domain-containing protein" evidence="2">
    <location>
        <begin position="24"/>
        <end position="458"/>
    </location>
</feature>
<evidence type="ECO:0000313" key="5">
    <source>
        <dbReference type="Proteomes" id="UP001189429"/>
    </source>
</evidence>
<name>A0ABN9T0X7_9DINO</name>
<feature type="signal peptide" evidence="2">
    <location>
        <begin position="1"/>
        <end position="23"/>
    </location>
</feature>
<organism evidence="4 5">
    <name type="scientific">Prorocentrum cordatum</name>
    <dbReference type="NCBI Taxonomy" id="2364126"/>
    <lineage>
        <taxon>Eukaryota</taxon>
        <taxon>Sar</taxon>
        <taxon>Alveolata</taxon>
        <taxon>Dinophyceae</taxon>
        <taxon>Prorocentrales</taxon>
        <taxon>Prorocentraceae</taxon>
        <taxon>Prorocentrum</taxon>
    </lineage>
</organism>
<evidence type="ECO:0000256" key="2">
    <source>
        <dbReference type="SAM" id="SignalP"/>
    </source>
</evidence>
<evidence type="ECO:0000259" key="3">
    <source>
        <dbReference type="Pfam" id="PF01764"/>
    </source>
</evidence>
<keyword evidence="5" id="KW-1185">Reference proteome</keyword>